<dbReference type="PROSITE" id="PS51257">
    <property type="entry name" value="PROKAR_LIPOPROTEIN"/>
    <property type="match status" value="1"/>
</dbReference>
<reference evidence="2 3" key="1">
    <citation type="submission" date="2024-04" db="EMBL/GenBank/DDBJ databases">
        <title>Draft genome sequence of Sessilibacter corallicola NBRC 116591.</title>
        <authorList>
            <person name="Miyakawa T."/>
            <person name="Kusuya Y."/>
            <person name="Miura T."/>
        </authorList>
    </citation>
    <scope>NUCLEOTIDE SEQUENCE [LARGE SCALE GENOMIC DNA]</scope>
    <source>
        <strain evidence="2 3">KU-00831-HH</strain>
    </source>
</reference>
<feature type="signal peptide" evidence="1">
    <location>
        <begin position="1"/>
        <end position="24"/>
    </location>
</feature>
<evidence type="ECO:0000313" key="3">
    <source>
        <dbReference type="Proteomes" id="UP001465153"/>
    </source>
</evidence>
<organism evidence="2 3">
    <name type="scientific">Sessilibacter corallicola</name>
    <dbReference type="NCBI Taxonomy" id="2904075"/>
    <lineage>
        <taxon>Bacteria</taxon>
        <taxon>Pseudomonadati</taxon>
        <taxon>Pseudomonadota</taxon>
        <taxon>Gammaproteobacteria</taxon>
        <taxon>Cellvibrionales</taxon>
        <taxon>Cellvibrionaceae</taxon>
        <taxon>Sessilibacter</taxon>
    </lineage>
</organism>
<gene>
    <name evidence="2" type="ORF">NBRC116591_38530</name>
</gene>
<evidence type="ECO:0000256" key="1">
    <source>
        <dbReference type="SAM" id="SignalP"/>
    </source>
</evidence>
<evidence type="ECO:0000313" key="2">
    <source>
        <dbReference type="EMBL" id="GAA6170041.1"/>
    </source>
</evidence>
<sequence length="165" mass="17357">MSVKKRLIPFIALPLLTASLTAGACEFHGAGFGGGLWGGAGNNFSRAPSFGASPAASSRTPLLLNAPALITATAGEEVELKISYELPQPKDNQFVQLALEENSAISAADTKEVKFSESNGQHTFAFVPNSAGTYRLNVVGTVSDLNNSTVYKEHIYLRVVEAAAN</sequence>
<dbReference type="RefSeq" id="WP_233089681.1">
    <property type="nucleotide sequence ID" value="NZ_BAABWN010000018.1"/>
</dbReference>
<protein>
    <recommendedName>
        <fullName evidence="4">Lipoprotein</fullName>
    </recommendedName>
</protein>
<dbReference type="EMBL" id="BAABWN010000018">
    <property type="protein sequence ID" value="GAA6170041.1"/>
    <property type="molecule type" value="Genomic_DNA"/>
</dbReference>
<feature type="chain" id="PRO_5047517891" description="Lipoprotein" evidence="1">
    <location>
        <begin position="25"/>
        <end position="165"/>
    </location>
</feature>
<name>A0ABQ0AEI0_9GAMM</name>
<proteinExistence type="predicted"/>
<accession>A0ABQ0AEI0</accession>
<keyword evidence="1" id="KW-0732">Signal</keyword>
<keyword evidence="3" id="KW-1185">Reference proteome</keyword>
<comment type="caution">
    <text evidence="2">The sequence shown here is derived from an EMBL/GenBank/DDBJ whole genome shotgun (WGS) entry which is preliminary data.</text>
</comment>
<dbReference type="Proteomes" id="UP001465153">
    <property type="component" value="Unassembled WGS sequence"/>
</dbReference>
<evidence type="ECO:0008006" key="4">
    <source>
        <dbReference type="Google" id="ProtNLM"/>
    </source>
</evidence>